<evidence type="ECO:0000313" key="2">
    <source>
        <dbReference type="EMBL" id="CAK0862346.1"/>
    </source>
</evidence>
<gene>
    <name evidence="2" type="ORF">PCOR1329_LOCUS50785</name>
</gene>
<proteinExistence type="predicted"/>
<keyword evidence="3" id="KW-1185">Reference proteome</keyword>
<dbReference type="EMBL" id="CAUYUJ010016151">
    <property type="protein sequence ID" value="CAK0862346.1"/>
    <property type="molecule type" value="Genomic_DNA"/>
</dbReference>
<accession>A0ABN9UQR8</accession>
<keyword evidence="1" id="KW-0732">Signal</keyword>
<reference evidence="2" key="1">
    <citation type="submission" date="2023-10" db="EMBL/GenBank/DDBJ databases">
        <authorList>
            <person name="Chen Y."/>
            <person name="Shah S."/>
            <person name="Dougan E. K."/>
            <person name="Thang M."/>
            <person name="Chan C."/>
        </authorList>
    </citation>
    <scope>NUCLEOTIDE SEQUENCE [LARGE SCALE GENOMIC DNA]</scope>
</reference>
<name>A0ABN9UQR8_9DINO</name>
<evidence type="ECO:0000313" key="3">
    <source>
        <dbReference type="Proteomes" id="UP001189429"/>
    </source>
</evidence>
<organism evidence="2 3">
    <name type="scientific">Prorocentrum cordatum</name>
    <dbReference type="NCBI Taxonomy" id="2364126"/>
    <lineage>
        <taxon>Eukaryota</taxon>
        <taxon>Sar</taxon>
        <taxon>Alveolata</taxon>
        <taxon>Dinophyceae</taxon>
        <taxon>Prorocentrales</taxon>
        <taxon>Prorocentraceae</taxon>
        <taxon>Prorocentrum</taxon>
    </lineage>
</organism>
<comment type="caution">
    <text evidence="2">The sequence shown here is derived from an EMBL/GenBank/DDBJ whole genome shotgun (WGS) entry which is preliminary data.</text>
</comment>
<feature type="chain" id="PRO_5045863246" evidence="1">
    <location>
        <begin position="27"/>
        <end position="572"/>
    </location>
</feature>
<protein>
    <submittedName>
        <fullName evidence="2">Uncharacterized protein</fullName>
    </submittedName>
</protein>
<evidence type="ECO:0000256" key="1">
    <source>
        <dbReference type="SAM" id="SignalP"/>
    </source>
</evidence>
<sequence>MFHVAGRVVCACGLAALAGLVGPADASAFRGRTPDLAGSHGVDAELEKALLAEIEEVLGSSHRKATEGRLGRIEAVLRTTYRSLPKNAQGRLEDSAVRYAMHRLFVQRHAWFVQGLDPAGESWNTSASTLAVMGATFENLVHAEALGRLEHTYRVQAEISESLLVLNLDPRHELVVGKNRGERIKETSGGFERVGDPLSRDEALDVIQSYMAMYVLGMNFSSATPADLVSQRDAIKEVYPSWPATQQFLLDVYEATAPKREELGFESIATVVEEIGERYGRWQDHECQSLKALLLEREDRGSGRVRLADFYGSAVHGGNWQFSESVQYLRQLGALDESDPANLRVIIPNYIQSPSNCVASSKYYSVCCMDECEEIMRHVEDRVGAPDATTAELAAVVESLPSNASSAERGALSATLRQKLQEVAEHHGGRVPLHGRLFAQWMHYARPRECPYPHASGTTAPLKAEEWYAKTGLDPSMSADEMRAHVNAAGEPPSRQEDYDERTAVSMWTMEEELIVSRPSPQSAPSRSSPLRGVIFLAAIASGVVALFQMTSTAAQKAPQLLLPKYNQKLKV</sequence>
<feature type="signal peptide" evidence="1">
    <location>
        <begin position="1"/>
        <end position="26"/>
    </location>
</feature>
<dbReference type="Proteomes" id="UP001189429">
    <property type="component" value="Unassembled WGS sequence"/>
</dbReference>